<evidence type="ECO:0000256" key="1">
    <source>
        <dbReference type="ARBA" id="ARBA00010406"/>
    </source>
</evidence>
<proteinExistence type="inferred from homology"/>
<comment type="similarity">
    <text evidence="1">Belongs to the ribonucleoside diphosphate reductase large chain family.</text>
</comment>
<dbReference type="GO" id="GO:0009263">
    <property type="term" value="P:deoxyribonucleotide biosynthetic process"/>
    <property type="evidence" value="ECO:0007669"/>
    <property type="project" value="TreeGrafter"/>
</dbReference>
<dbReference type="PANTHER" id="PTHR11573:SF6">
    <property type="entry name" value="RIBONUCLEOSIDE-DIPHOSPHATE REDUCTASE LARGE SUBUNIT"/>
    <property type="match status" value="1"/>
</dbReference>
<evidence type="ECO:0000313" key="3">
    <source>
        <dbReference type="EMBL" id="ABQ14184.1"/>
    </source>
</evidence>
<name>A5EVD2_DICNV</name>
<dbReference type="InterPro" id="IPR039718">
    <property type="entry name" value="Rrm1"/>
</dbReference>
<dbReference type="Proteomes" id="UP000000248">
    <property type="component" value="Chromosome"/>
</dbReference>
<accession>A5EVD2</accession>
<dbReference type="SUPFAM" id="SSF51998">
    <property type="entry name" value="PFL-like glycyl radical enzymes"/>
    <property type="match status" value="1"/>
</dbReference>
<keyword evidence="4" id="KW-1185">Reference proteome</keyword>
<dbReference type="InterPro" id="IPR013350">
    <property type="entry name" value="RNR_alpha"/>
</dbReference>
<sequence>MTSSTNAAPTTAKKPNKLLPMISSDRPDFFWLNDDSRLFLQRGYLLDGTSAEKRMKEIVARAAEILPFADFEQRFFHYLARGYYSFSSPIWSNFGLARGLPISCFGSYIGDSIYDIMRTTAEVGMMSKIGGGTSAYFGAIRPRGSDIRDNGKSDGSFNFSKLFDTVIDVISQGTSRKGQFAGYIDIEHGDIEEWLDIHTEGNPIQLMYYGVCISHQWLAEMKAGDSEKRRIWAKVLQRKSETGIPYLFFKDNANAGRPDVYKDLNLPIYASNLCTEIMLPASEEESFVCCLSSMNLLYYEEWKNTDAVELLVYFLDAVMTEFIEKSADLPFLERARRFAMRHRALGLGVLGWHSYLQSQHLPFDSLAAMQKNNEIFQLLQRKTLSASRTLAEHLGEPEILRGYGRRNTTLMSVAPTKSSSFILGSVSPSVEPLKSNYHVKDLAKIKTTYKNPFLVALLAEKGLDTETTWESILLNDGSVQHLPDLSDEEKAIFKTFSEINQLSIIQQAAQRQKYIDQGQSINLMIHPDTPTRDINQLYLTAAELGVKSIYYQHSMSAAQRFNRNLLHCQSCEA</sequence>
<dbReference type="HOGENOM" id="CLU_000404_7_0_6"/>
<dbReference type="InterPro" id="IPR000788">
    <property type="entry name" value="RNR_lg_C"/>
</dbReference>
<dbReference type="PANTHER" id="PTHR11573">
    <property type="entry name" value="RIBONUCLEOSIDE-DIPHOSPHATE REDUCTASE LARGE CHAIN"/>
    <property type="match status" value="1"/>
</dbReference>
<dbReference type="EC" id="1.17.4.1" evidence="3"/>
<dbReference type="AlphaFoldDB" id="A5EVD2"/>
<feature type="domain" description="Ribonucleotide reductase large subunit C-terminal" evidence="2">
    <location>
        <begin position="401"/>
        <end position="551"/>
    </location>
</feature>
<dbReference type="NCBIfam" id="TIGR02510">
    <property type="entry name" value="NrdE-prime"/>
    <property type="match status" value="1"/>
</dbReference>
<reference evidence="3 4" key="1">
    <citation type="journal article" date="2007" name="Nat. Biotechnol.">
        <title>Genome sequence and identification of candidate vaccine antigens from the animal pathogen Dichelobacter nodosus.</title>
        <authorList>
            <person name="Myers G.S."/>
            <person name="Parker D."/>
            <person name="Al-Hasani K."/>
            <person name="Kennan R.M."/>
            <person name="Seemann T."/>
            <person name="Ren Q."/>
            <person name="Badger J.H."/>
            <person name="Selengut J.D."/>
            <person name="Deboy R.T."/>
            <person name="Tettelin H."/>
            <person name="Boyce J.D."/>
            <person name="McCarl V.P."/>
            <person name="Han X."/>
            <person name="Nelson W.C."/>
            <person name="Madupu R."/>
            <person name="Mohamoud Y."/>
            <person name="Holley T."/>
            <person name="Fedorova N."/>
            <person name="Khouri H."/>
            <person name="Bottomley S.P."/>
            <person name="Whittington R.J."/>
            <person name="Adler B."/>
            <person name="Songer J.G."/>
            <person name="Rood J.I."/>
            <person name="Paulsen I.T."/>
        </authorList>
    </citation>
    <scope>NUCLEOTIDE SEQUENCE [LARGE SCALE GENOMIC DNA]</scope>
    <source>
        <strain evidence="3 4">VCS1703A</strain>
    </source>
</reference>
<protein>
    <submittedName>
        <fullName evidence="3">Ribonucleotide reductase, alpha subunit</fullName>
        <ecNumber evidence="3">1.17.4.1</ecNumber>
    </submittedName>
</protein>
<dbReference type="KEGG" id="dno:DNO_0607"/>
<dbReference type="STRING" id="246195.DNO_0607"/>
<organism evidence="3 4">
    <name type="scientific">Dichelobacter nodosus (strain VCS1703A)</name>
    <dbReference type="NCBI Taxonomy" id="246195"/>
    <lineage>
        <taxon>Bacteria</taxon>
        <taxon>Pseudomonadati</taxon>
        <taxon>Pseudomonadota</taxon>
        <taxon>Gammaproteobacteria</taxon>
        <taxon>Cardiobacteriales</taxon>
        <taxon>Cardiobacteriaceae</taxon>
        <taxon>Dichelobacter</taxon>
    </lineage>
</organism>
<dbReference type="EMBL" id="CP000513">
    <property type="protein sequence ID" value="ABQ14184.1"/>
    <property type="molecule type" value="Genomic_DNA"/>
</dbReference>
<evidence type="ECO:0000313" key="4">
    <source>
        <dbReference type="Proteomes" id="UP000000248"/>
    </source>
</evidence>
<dbReference type="Pfam" id="PF02867">
    <property type="entry name" value="Ribonuc_red_lgC"/>
    <property type="match status" value="3"/>
</dbReference>
<keyword evidence="3" id="KW-0560">Oxidoreductase</keyword>
<feature type="domain" description="Ribonucleotide reductase large subunit C-terminal" evidence="2">
    <location>
        <begin position="227"/>
        <end position="395"/>
    </location>
</feature>
<feature type="domain" description="Ribonucleotide reductase large subunit C-terminal" evidence="2">
    <location>
        <begin position="103"/>
        <end position="223"/>
    </location>
</feature>
<gene>
    <name evidence="3" type="primary">nrdA</name>
    <name evidence="3" type="ordered locus">DNO_0607</name>
</gene>
<dbReference type="GO" id="GO:0004748">
    <property type="term" value="F:ribonucleoside-diphosphate reductase activity, thioredoxin disulfide as acceptor"/>
    <property type="evidence" value="ECO:0007669"/>
    <property type="project" value="UniProtKB-EC"/>
</dbReference>
<dbReference type="GO" id="GO:0005524">
    <property type="term" value="F:ATP binding"/>
    <property type="evidence" value="ECO:0007669"/>
    <property type="project" value="TreeGrafter"/>
</dbReference>
<dbReference type="eggNOG" id="COG0209">
    <property type="taxonomic scope" value="Bacteria"/>
</dbReference>
<evidence type="ECO:0000259" key="2">
    <source>
        <dbReference type="Pfam" id="PF02867"/>
    </source>
</evidence>
<dbReference type="NCBIfam" id="NF006577">
    <property type="entry name" value="PRK09102.1"/>
    <property type="match status" value="1"/>
</dbReference>
<dbReference type="Gene3D" id="3.20.70.20">
    <property type="match status" value="1"/>
</dbReference>
<dbReference type="OrthoDB" id="9762933at2"/>
<dbReference type="PRINTS" id="PR01183">
    <property type="entry name" value="RIBORDTASEM1"/>
</dbReference>
<dbReference type="GO" id="GO:0005971">
    <property type="term" value="C:ribonucleoside-diphosphate reductase complex"/>
    <property type="evidence" value="ECO:0007669"/>
    <property type="project" value="TreeGrafter"/>
</dbReference>